<dbReference type="RefSeq" id="WP_058243858.1">
    <property type="nucleotide sequence ID" value="NZ_CYSB01000009.1"/>
</dbReference>
<keyword evidence="4" id="KW-1185">Reference proteome</keyword>
<evidence type="ECO:0000313" key="4">
    <source>
        <dbReference type="Proteomes" id="UP000051086"/>
    </source>
</evidence>
<dbReference type="EMBL" id="CYSB01000009">
    <property type="protein sequence ID" value="CUH63769.1"/>
    <property type="molecule type" value="Genomic_DNA"/>
</dbReference>
<accession>A0A0P1F716</accession>
<dbReference type="Proteomes" id="UP000051887">
    <property type="component" value="Unassembled WGS sequence"/>
</dbReference>
<keyword evidence="1" id="KW-0732">Signal</keyword>
<dbReference type="EMBL" id="CYSC01000034">
    <property type="protein sequence ID" value="CUH72677.1"/>
    <property type="molecule type" value="Genomic_DNA"/>
</dbReference>
<evidence type="ECO:0000313" key="5">
    <source>
        <dbReference type="Proteomes" id="UP000051887"/>
    </source>
</evidence>
<name>A0A0P1F716_9RHOB</name>
<sequence length="264" mass="28261">MFKKSLSITCALFLAATSASAEMGFVTIDTDQIGITTPLTWCEMDPACDPLPMASIEAFANRAKDNAALIMYRSPNEGDASQEMKQLIADLNTHQDETIKVCIEQVKLAGGPDATPPDGVEYMPCYGQEFLQSQVFNFDMGANAVVPTIGVVDIAAGRGDRDLAAKFMEQSGFNKSVLGKLAAGTDFSAISKDITLTGDWRDVPVHVGTQIPEICTMILCQQTLELGGGGICEQCLGQSAAYFQPLMTPDQGPALATDLLKLYE</sequence>
<reference evidence="2 4" key="1">
    <citation type="submission" date="2015-09" db="EMBL/GenBank/DDBJ databases">
        <authorList>
            <person name="Rodrigo-Torres L."/>
            <person name="Arahal D.R."/>
        </authorList>
    </citation>
    <scope>NUCLEOTIDE SEQUENCE [LARGE SCALE GENOMIC DNA]</scope>
    <source>
        <strain evidence="2 4">CECT 5118</strain>
    </source>
</reference>
<dbReference type="Proteomes" id="UP000051086">
    <property type="component" value="Unassembled WGS sequence"/>
</dbReference>
<dbReference type="AlphaFoldDB" id="A0A0P1F716"/>
<protein>
    <submittedName>
        <fullName evidence="3">Uncharacterized protein</fullName>
    </submittedName>
</protein>
<reference evidence="3 5" key="2">
    <citation type="submission" date="2015-09" db="EMBL/GenBank/DDBJ databases">
        <authorList>
            <consortium name="Swine Surveillance"/>
        </authorList>
    </citation>
    <scope>NUCLEOTIDE SEQUENCE [LARGE SCALE GENOMIC DNA]</scope>
    <source>
        <strain evidence="3 5">5120</strain>
    </source>
</reference>
<evidence type="ECO:0000256" key="1">
    <source>
        <dbReference type="SAM" id="SignalP"/>
    </source>
</evidence>
<proteinExistence type="predicted"/>
<feature type="chain" id="PRO_5009792358" evidence="1">
    <location>
        <begin position="22"/>
        <end position="264"/>
    </location>
</feature>
<feature type="signal peptide" evidence="1">
    <location>
        <begin position="1"/>
        <end position="21"/>
    </location>
</feature>
<gene>
    <name evidence="2" type="ORF">TL5118_00606</name>
    <name evidence="3" type="ORF">TL5120_02474</name>
</gene>
<evidence type="ECO:0000313" key="3">
    <source>
        <dbReference type="EMBL" id="CUH72677.1"/>
    </source>
</evidence>
<organism evidence="3 5">
    <name type="scientific">Thalassovita autumnalis</name>
    <dbReference type="NCBI Taxonomy" id="2072972"/>
    <lineage>
        <taxon>Bacteria</taxon>
        <taxon>Pseudomonadati</taxon>
        <taxon>Pseudomonadota</taxon>
        <taxon>Alphaproteobacteria</taxon>
        <taxon>Rhodobacterales</taxon>
        <taxon>Roseobacteraceae</taxon>
        <taxon>Thalassovita</taxon>
    </lineage>
</organism>
<evidence type="ECO:0000313" key="2">
    <source>
        <dbReference type="EMBL" id="CUH63769.1"/>
    </source>
</evidence>